<reference evidence="9 10" key="1">
    <citation type="submission" date="2019-03" db="EMBL/GenBank/DDBJ databases">
        <title>Genomic Encyclopedia of Type Strains, Phase III (KMG-III): the genomes of soil and plant-associated and newly described type strains.</title>
        <authorList>
            <person name="Whitman W."/>
        </authorList>
    </citation>
    <scope>NUCLEOTIDE SEQUENCE [LARGE SCALE GENOMIC DNA]</scope>
    <source>
        <strain evidence="9 10">VKM Ac-2527</strain>
    </source>
</reference>
<protein>
    <recommendedName>
        <fullName evidence="6">RNA polymerase sigma factor</fullName>
    </recommendedName>
</protein>
<dbReference type="PANTHER" id="PTHR43133:SF52">
    <property type="entry name" value="ECF RNA POLYMERASE SIGMA FACTOR SIGL"/>
    <property type="match status" value="1"/>
</dbReference>
<dbReference type="InterPro" id="IPR007630">
    <property type="entry name" value="RNA_pol_sigma70_r4"/>
</dbReference>
<comment type="caution">
    <text evidence="9">The sequence shown here is derived from an EMBL/GenBank/DDBJ whole genome shotgun (WGS) entry which is preliminary data.</text>
</comment>
<dbReference type="PANTHER" id="PTHR43133">
    <property type="entry name" value="RNA POLYMERASE ECF-TYPE SIGMA FACTO"/>
    <property type="match status" value="1"/>
</dbReference>
<dbReference type="CDD" id="cd06171">
    <property type="entry name" value="Sigma70_r4"/>
    <property type="match status" value="1"/>
</dbReference>
<dbReference type="Pfam" id="PF04545">
    <property type="entry name" value="Sigma70_r4"/>
    <property type="match status" value="1"/>
</dbReference>
<evidence type="ECO:0000313" key="10">
    <source>
        <dbReference type="Proteomes" id="UP000295388"/>
    </source>
</evidence>
<dbReference type="InterPro" id="IPR007627">
    <property type="entry name" value="RNA_pol_sigma70_r2"/>
</dbReference>
<sequence length="208" mass="23599">MIRPVMSWYAAGAGWVQFRRRLNHRRPDRVFQGVDAVTPHGQPNEAVIRALYDRYRRPLFGYVLRSVGGDHQYAEDIVQETMARAWKSSADLEPDRAGPWLFTVARNLVISGHRRRAARVAEVPIAGEDFEADSDDIDRVLQAWQVAEVLRGLSHDHRQVIIELFYRRRTVAEAADVLGVPAGTVKSRSYYALHALRAALEERGVMGP</sequence>
<gene>
    <name evidence="9" type="ORF">EV643_12047</name>
</gene>
<dbReference type="InterPro" id="IPR036388">
    <property type="entry name" value="WH-like_DNA-bd_sf"/>
</dbReference>
<dbReference type="AlphaFoldDB" id="A0A4R6JNJ2"/>
<dbReference type="Gene3D" id="1.10.1740.10">
    <property type="match status" value="1"/>
</dbReference>
<evidence type="ECO:0000259" key="8">
    <source>
        <dbReference type="Pfam" id="PF04545"/>
    </source>
</evidence>
<comment type="similarity">
    <text evidence="1 6">Belongs to the sigma-70 factor family. ECF subfamily.</text>
</comment>
<dbReference type="Gene3D" id="1.10.10.10">
    <property type="entry name" value="Winged helix-like DNA-binding domain superfamily/Winged helix DNA-binding domain"/>
    <property type="match status" value="1"/>
</dbReference>
<dbReference type="SUPFAM" id="SSF88946">
    <property type="entry name" value="Sigma2 domain of RNA polymerase sigma factors"/>
    <property type="match status" value="1"/>
</dbReference>
<evidence type="ECO:0000313" key="9">
    <source>
        <dbReference type="EMBL" id="TDO36316.1"/>
    </source>
</evidence>
<evidence type="ECO:0000256" key="3">
    <source>
        <dbReference type="ARBA" id="ARBA00023082"/>
    </source>
</evidence>
<dbReference type="GO" id="GO:0003677">
    <property type="term" value="F:DNA binding"/>
    <property type="evidence" value="ECO:0007669"/>
    <property type="project" value="UniProtKB-KW"/>
</dbReference>
<dbReference type="InterPro" id="IPR039425">
    <property type="entry name" value="RNA_pol_sigma-70-like"/>
</dbReference>
<keyword evidence="3 6" id="KW-0731">Sigma factor</keyword>
<evidence type="ECO:0000256" key="2">
    <source>
        <dbReference type="ARBA" id="ARBA00023015"/>
    </source>
</evidence>
<evidence type="ECO:0000259" key="7">
    <source>
        <dbReference type="Pfam" id="PF04542"/>
    </source>
</evidence>
<dbReference type="Pfam" id="PF04542">
    <property type="entry name" value="Sigma70_r2"/>
    <property type="match status" value="1"/>
</dbReference>
<dbReference type="InterPro" id="IPR013325">
    <property type="entry name" value="RNA_pol_sigma_r2"/>
</dbReference>
<accession>A0A4R6JNJ2</accession>
<keyword evidence="4 6" id="KW-0238">DNA-binding</keyword>
<evidence type="ECO:0000256" key="6">
    <source>
        <dbReference type="RuleBase" id="RU000716"/>
    </source>
</evidence>
<feature type="domain" description="RNA polymerase sigma-70 region 2" evidence="7">
    <location>
        <begin position="51"/>
        <end position="117"/>
    </location>
</feature>
<dbReference type="EMBL" id="SNWQ01000020">
    <property type="protein sequence ID" value="TDO36316.1"/>
    <property type="molecule type" value="Genomic_DNA"/>
</dbReference>
<name>A0A4R6JNJ2_9ACTN</name>
<dbReference type="Proteomes" id="UP000295388">
    <property type="component" value="Unassembled WGS sequence"/>
</dbReference>
<keyword evidence="5 6" id="KW-0804">Transcription</keyword>
<evidence type="ECO:0000256" key="4">
    <source>
        <dbReference type="ARBA" id="ARBA00023125"/>
    </source>
</evidence>
<dbReference type="GO" id="GO:0016987">
    <property type="term" value="F:sigma factor activity"/>
    <property type="evidence" value="ECO:0007669"/>
    <property type="project" value="UniProtKB-KW"/>
</dbReference>
<dbReference type="InterPro" id="IPR013324">
    <property type="entry name" value="RNA_pol_sigma_r3/r4-like"/>
</dbReference>
<proteinExistence type="inferred from homology"/>
<dbReference type="InterPro" id="IPR000838">
    <property type="entry name" value="RNA_pol_sigma70_ECF_CS"/>
</dbReference>
<dbReference type="SUPFAM" id="SSF88659">
    <property type="entry name" value="Sigma3 and sigma4 domains of RNA polymerase sigma factors"/>
    <property type="match status" value="1"/>
</dbReference>
<dbReference type="InterPro" id="IPR014284">
    <property type="entry name" value="RNA_pol_sigma-70_dom"/>
</dbReference>
<feature type="domain" description="RNA polymerase sigma-70 region 4" evidence="8">
    <location>
        <begin position="150"/>
        <end position="198"/>
    </location>
</feature>
<dbReference type="GO" id="GO:0006352">
    <property type="term" value="P:DNA-templated transcription initiation"/>
    <property type="evidence" value="ECO:0007669"/>
    <property type="project" value="InterPro"/>
</dbReference>
<dbReference type="PROSITE" id="PS01063">
    <property type="entry name" value="SIGMA70_ECF"/>
    <property type="match status" value="1"/>
</dbReference>
<keyword evidence="2 6" id="KW-0805">Transcription regulation</keyword>
<evidence type="ECO:0000256" key="1">
    <source>
        <dbReference type="ARBA" id="ARBA00010641"/>
    </source>
</evidence>
<dbReference type="NCBIfam" id="TIGR02937">
    <property type="entry name" value="sigma70-ECF"/>
    <property type="match status" value="1"/>
</dbReference>
<organism evidence="9 10">
    <name type="scientific">Kribbella caucasensis</name>
    <dbReference type="NCBI Taxonomy" id="2512215"/>
    <lineage>
        <taxon>Bacteria</taxon>
        <taxon>Bacillati</taxon>
        <taxon>Actinomycetota</taxon>
        <taxon>Actinomycetes</taxon>
        <taxon>Propionibacteriales</taxon>
        <taxon>Kribbellaceae</taxon>
        <taxon>Kribbella</taxon>
    </lineage>
</organism>
<keyword evidence="10" id="KW-1185">Reference proteome</keyword>
<evidence type="ECO:0000256" key="5">
    <source>
        <dbReference type="ARBA" id="ARBA00023163"/>
    </source>
</evidence>